<evidence type="ECO:0000313" key="2">
    <source>
        <dbReference type="Proteomes" id="UP000184510"/>
    </source>
</evidence>
<accession>A0A1M6SGH6</accession>
<proteinExistence type="predicted"/>
<gene>
    <name evidence="1" type="ORF">SAMN02745181_3815</name>
</gene>
<name>A0A1M6SGH6_9BACT</name>
<sequence>MTIKGILLIGMAMAGAYVSTTYVSKEVKQANKSTPEASLQGKWRPVGYTATRFQSLEFRENFIILTLHNQGDPDIRRFIQDRVDKKLIIDERFGEDTVMSYELDGDELKLKAPGVGQTLQWKRGR</sequence>
<dbReference type="EMBL" id="FQYR01000009">
    <property type="protein sequence ID" value="SHK43598.1"/>
    <property type="molecule type" value="Genomic_DNA"/>
</dbReference>
<evidence type="ECO:0008006" key="3">
    <source>
        <dbReference type="Google" id="ProtNLM"/>
    </source>
</evidence>
<dbReference type="AlphaFoldDB" id="A0A1M6SGH6"/>
<protein>
    <recommendedName>
        <fullName evidence="3">Lipocalin-like domain-containing protein</fullName>
    </recommendedName>
</protein>
<reference evidence="1 2" key="1">
    <citation type="submission" date="2016-11" db="EMBL/GenBank/DDBJ databases">
        <authorList>
            <person name="Jaros S."/>
            <person name="Januszkiewicz K."/>
            <person name="Wedrychowicz H."/>
        </authorList>
    </citation>
    <scope>NUCLEOTIDE SEQUENCE [LARGE SCALE GENOMIC DNA]</scope>
    <source>
        <strain evidence="1 2">DSM 18772</strain>
    </source>
</reference>
<organism evidence="1 2">
    <name type="scientific">Rubritalea squalenifaciens DSM 18772</name>
    <dbReference type="NCBI Taxonomy" id="1123071"/>
    <lineage>
        <taxon>Bacteria</taxon>
        <taxon>Pseudomonadati</taxon>
        <taxon>Verrucomicrobiota</taxon>
        <taxon>Verrucomicrobiia</taxon>
        <taxon>Verrucomicrobiales</taxon>
        <taxon>Rubritaleaceae</taxon>
        <taxon>Rubritalea</taxon>
    </lineage>
</organism>
<dbReference type="Proteomes" id="UP000184510">
    <property type="component" value="Unassembled WGS sequence"/>
</dbReference>
<keyword evidence="2" id="KW-1185">Reference proteome</keyword>
<evidence type="ECO:0000313" key="1">
    <source>
        <dbReference type="EMBL" id="SHK43598.1"/>
    </source>
</evidence>
<dbReference type="InParanoid" id="A0A1M6SGH6"/>
<dbReference type="RefSeq" id="WP_143185350.1">
    <property type="nucleotide sequence ID" value="NZ_FQYR01000009.1"/>
</dbReference>
<dbReference type="STRING" id="1123071.SAMN02745181_3815"/>